<sequence length="97" mass="10387">MEDVFDLTGRPPSGWMHAIFGGGPYGGDVGRCIPGPPAPATITVPLPDSNEFVYRLVTVGSWSDPNDPIALYNDTGPVPPPPLSELEKSWLNRRAGQ</sequence>
<reference evidence="2" key="1">
    <citation type="submission" date="2022-10" db="EMBL/GenBank/DDBJ databases">
        <title>The complete genomes of actinobacterial strains from the NBC collection.</title>
        <authorList>
            <person name="Joergensen T.S."/>
            <person name="Alvarez Arevalo M."/>
            <person name="Sterndorff E.B."/>
            <person name="Faurdal D."/>
            <person name="Vuksanovic O."/>
            <person name="Mourched A.-S."/>
            <person name="Charusanti P."/>
            <person name="Shaw S."/>
            <person name="Blin K."/>
            <person name="Weber T."/>
        </authorList>
    </citation>
    <scope>NUCLEOTIDE SEQUENCE</scope>
    <source>
        <strain evidence="2">NBC_00049</strain>
    </source>
</reference>
<organism evidence="2">
    <name type="scientific">Streptomyces sp. NBC_00049</name>
    <dbReference type="NCBI Taxonomy" id="2903617"/>
    <lineage>
        <taxon>Bacteria</taxon>
        <taxon>Bacillati</taxon>
        <taxon>Actinomycetota</taxon>
        <taxon>Actinomycetes</taxon>
        <taxon>Kitasatosporales</taxon>
        <taxon>Streptomycetaceae</taxon>
        <taxon>Streptomyces</taxon>
    </lineage>
</organism>
<evidence type="ECO:0000256" key="1">
    <source>
        <dbReference type="SAM" id="MobiDB-lite"/>
    </source>
</evidence>
<evidence type="ECO:0000313" key="2">
    <source>
        <dbReference type="EMBL" id="WTU77898.1"/>
    </source>
</evidence>
<name>A0AAU2K2F2_9ACTN</name>
<gene>
    <name evidence="2" type="ORF">OG327_33905</name>
</gene>
<dbReference type="EMBL" id="CP108264">
    <property type="protein sequence ID" value="WTU77898.1"/>
    <property type="molecule type" value="Genomic_DNA"/>
</dbReference>
<feature type="region of interest" description="Disordered" evidence="1">
    <location>
        <begin position="75"/>
        <end position="97"/>
    </location>
</feature>
<proteinExistence type="predicted"/>
<dbReference type="AlphaFoldDB" id="A0AAU2K2F2"/>
<accession>A0AAU2K2F2</accession>
<protein>
    <submittedName>
        <fullName evidence="2">Uncharacterized protein</fullName>
    </submittedName>
</protein>